<sequence>MVNTAHQLGPTLGVAIGAATLGARATDAYAGGAMLGIALAAALALVVPFEITRSKESS</sequence>
<reference evidence="2 3" key="1">
    <citation type="submission" date="2020-08" db="EMBL/GenBank/DDBJ databases">
        <title>Sequencing the genomes of 1000 actinobacteria strains.</title>
        <authorList>
            <person name="Klenk H.-P."/>
        </authorList>
    </citation>
    <scope>NUCLEOTIDE SEQUENCE [LARGE SCALE GENOMIC DNA]</scope>
    <source>
        <strain evidence="2 3">DSM 102030</strain>
    </source>
</reference>
<keyword evidence="3" id="KW-1185">Reference proteome</keyword>
<organism evidence="2 3">
    <name type="scientific">Lipingzhangella halophila</name>
    <dbReference type="NCBI Taxonomy" id="1783352"/>
    <lineage>
        <taxon>Bacteria</taxon>
        <taxon>Bacillati</taxon>
        <taxon>Actinomycetota</taxon>
        <taxon>Actinomycetes</taxon>
        <taxon>Streptosporangiales</taxon>
        <taxon>Nocardiopsidaceae</taxon>
        <taxon>Lipingzhangella</taxon>
    </lineage>
</organism>
<evidence type="ECO:0000313" key="3">
    <source>
        <dbReference type="Proteomes" id="UP000523007"/>
    </source>
</evidence>
<accession>A0A7W7W1R6</accession>
<dbReference type="AlphaFoldDB" id="A0A7W7W1R6"/>
<keyword evidence="1" id="KW-0812">Transmembrane</keyword>
<dbReference type="Proteomes" id="UP000523007">
    <property type="component" value="Unassembled WGS sequence"/>
</dbReference>
<keyword evidence="1" id="KW-1133">Transmembrane helix</keyword>
<protein>
    <submittedName>
        <fullName evidence="2">Uncharacterized protein</fullName>
    </submittedName>
</protein>
<feature type="transmembrane region" description="Helical" evidence="1">
    <location>
        <begin position="28"/>
        <end position="49"/>
    </location>
</feature>
<evidence type="ECO:0000256" key="1">
    <source>
        <dbReference type="SAM" id="Phobius"/>
    </source>
</evidence>
<dbReference type="EMBL" id="JACHJT010000001">
    <property type="protein sequence ID" value="MBB4930583.1"/>
    <property type="molecule type" value="Genomic_DNA"/>
</dbReference>
<comment type="caution">
    <text evidence="2">The sequence shown here is derived from an EMBL/GenBank/DDBJ whole genome shotgun (WGS) entry which is preliminary data.</text>
</comment>
<evidence type="ECO:0000313" key="2">
    <source>
        <dbReference type="EMBL" id="MBB4930583.1"/>
    </source>
</evidence>
<proteinExistence type="predicted"/>
<dbReference type="RefSeq" id="WP_184575892.1">
    <property type="nucleotide sequence ID" value="NZ_JACHJT010000001.1"/>
</dbReference>
<gene>
    <name evidence="2" type="ORF">F4561_001403</name>
</gene>
<keyword evidence="1" id="KW-0472">Membrane</keyword>
<name>A0A7W7W1R6_9ACTN</name>